<dbReference type="Proteomes" id="UP000178417">
    <property type="component" value="Unassembled WGS sequence"/>
</dbReference>
<dbReference type="CDD" id="cd02440">
    <property type="entry name" value="AdoMet_MTases"/>
    <property type="match status" value="1"/>
</dbReference>
<name>A0A1F4SDV9_UNCSA</name>
<evidence type="ECO:0000313" key="2">
    <source>
        <dbReference type="EMBL" id="OGC18590.1"/>
    </source>
</evidence>
<dbReference type="SUPFAM" id="SSF53335">
    <property type="entry name" value="S-adenosyl-L-methionine-dependent methyltransferases"/>
    <property type="match status" value="1"/>
</dbReference>
<dbReference type="PANTHER" id="PTHR43861">
    <property type="entry name" value="TRANS-ACONITATE 2-METHYLTRANSFERASE-RELATED"/>
    <property type="match status" value="1"/>
</dbReference>
<proteinExistence type="predicted"/>
<evidence type="ECO:0000313" key="3">
    <source>
        <dbReference type="Proteomes" id="UP000178417"/>
    </source>
</evidence>
<dbReference type="Gene3D" id="3.40.50.150">
    <property type="entry name" value="Vaccinia Virus protein VP39"/>
    <property type="match status" value="1"/>
</dbReference>
<dbReference type="Pfam" id="PF08241">
    <property type="entry name" value="Methyltransf_11"/>
    <property type="match status" value="1"/>
</dbReference>
<dbReference type="InterPro" id="IPR029063">
    <property type="entry name" value="SAM-dependent_MTases_sf"/>
</dbReference>
<reference evidence="2 3" key="1">
    <citation type="journal article" date="2016" name="Nat. Commun.">
        <title>Thousands of microbial genomes shed light on interconnected biogeochemical processes in an aquifer system.</title>
        <authorList>
            <person name="Anantharaman K."/>
            <person name="Brown C.T."/>
            <person name="Hug L.A."/>
            <person name="Sharon I."/>
            <person name="Castelle C.J."/>
            <person name="Probst A.J."/>
            <person name="Thomas B.C."/>
            <person name="Singh A."/>
            <person name="Wilkins M.J."/>
            <person name="Karaoz U."/>
            <person name="Brodie E.L."/>
            <person name="Williams K.H."/>
            <person name="Hubbard S.S."/>
            <person name="Banfield J.F."/>
        </authorList>
    </citation>
    <scope>NUCLEOTIDE SEQUENCE [LARGE SCALE GENOMIC DNA]</scope>
</reference>
<dbReference type="InterPro" id="IPR013216">
    <property type="entry name" value="Methyltransf_11"/>
</dbReference>
<dbReference type="GO" id="GO:0008757">
    <property type="term" value="F:S-adenosylmethionine-dependent methyltransferase activity"/>
    <property type="evidence" value="ECO:0007669"/>
    <property type="project" value="InterPro"/>
</dbReference>
<protein>
    <recommendedName>
        <fullName evidence="1">Methyltransferase type 11 domain-containing protein</fullName>
    </recommendedName>
</protein>
<organism evidence="2 3">
    <name type="scientific">candidate division WOR-1 bacterium RIFOXYB2_FULL_37_13</name>
    <dbReference type="NCBI Taxonomy" id="1802579"/>
    <lineage>
        <taxon>Bacteria</taxon>
        <taxon>Bacillati</taxon>
        <taxon>Saganbacteria</taxon>
    </lineage>
</organism>
<dbReference type="EMBL" id="MEUB01000071">
    <property type="protein sequence ID" value="OGC18590.1"/>
    <property type="molecule type" value="Genomic_DNA"/>
</dbReference>
<dbReference type="AlphaFoldDB" id="A0A1F4SDV9"/>
<evidence type="ECO:0000259" key="1">
    <source>
        <dbReference type="Pfam" id="PF08241"/>
    </source>
</evidence>
<dbReference type="STRING" id="1802579.A2310_02155"/>
<sequence>MNNNYWDERFLKEGKIWGNSPSKTAIHAKELFLKNGAKNILIPGSGYGRHTDFFASAGLEVSGIEISEEALKIARESNSKIRYYSGSVLDMPFSNEIYDSIYCFNVVHLFRKNERELFLQKCFNQTKEKGFLFFVVFSDKESSFGKGAEVERNTFESKPGRPVHYFTEEDLKEHFKNHKIIETGLVEDPENHGEEGSHIHLVRYIFVQKH</sequence>
<comment type="caution">
    <text evidence="2">The sequence shown here is derived from an EMBL/GenBank/DDBJ whole genome shotgun (WGS) entry which is preliminary data.</text>
</comment>
<feature type="domain" description="Methyltransferase type 11" evidence="1">
    <location>
        <begin position="43"/>
        <end position="134"/>
    </location>
</feature>
<accession>A0A1F4SDV9</accession>
<gene>
    <name evidence="2" type="ORF">A2310_02155</name>
</gene>